<keyword evidence="2" id="KW-1185">Reference proteome</keyword>
<dbReference type="RefSeq" id="WP_188902977.1">
    <property type="nucleotide sequence ID" value="NZ_BMKS01000015.1"/>
</dbReference>
<reference evidence="1 2" key="1">
    <citation type="journal article" date="2014" name="Int. J. Syst. Evol. Microbiol.">
        <title>Complete genome sequence of Corynebacterium casei LMG S-19264T (=DSM 44701T), isolated from a smear-ripened cheese.</title>
        <authorList>
            <consortium name="US DOE Joint Genome Institute (JGI-PGF)"/>
            <person name="Walter F."/>
            <person name="Albersmeier A."/>
            <person name="Kalinowski J."/>
            <person name="Ruckert C."/>
        </authorList>
    </citation>
    <scope>NUCLEOTIDE SEQUENCE [LARGE SCALE GENOMIC DNA]</scope>
    <source>
        <strain evidence="1 2">CGMCC 1.16330</strain>
    </source>
</reference>
<dbReference type="Proteomes" id="UP000597507">
    <property type="component" value="Unassembled WGS sequence"/>
</dbReference>
<dbReference type="EMBL" id="BMKS01000015">
    <property type="protein sequence ID" value="GGG46282.1"/>
    <property type="molecule type" value="Genomic_DNA"/>
</dbReference>
<protein>
    <submittedName>
        <fullName evidence="1">Uncharacterized protein</fullName>
    </submittedName>
</protein>
<comment type="caution">
    <text evidence="1">The sequence shown here is derived from an EMBL/GenBank/DDBJ whole genome shotgun (WGS) entry which is preliminary data.</text>
</comment>
<evidence type="ECO:0000313" key="2">
    <source>
        <dbReference type="Proteomes" id="UP000597507"/>
    </source>
</evidence>
<organism evidence="1 2">
    <name type="scientific">Caldovatus sediminis</name>
    <dbReference type="NCBI Taxonomy" id="2041189"/>
    <lineage>
        <taxon>Bacteria</taxon>
        <taxon>Pseudomonadati</taxon>
        <taxon>Pseudomonadota</taxon>
        <taxon>Alphaproteobacteria</taxon>
        <taxon>Acetobacterales</taxon>
        <taxon>Roseomonadaceae</taxon>
        <taxon>Caldovatus</taxon>
    </lineage>
</organism>
<dbReference type="AlphaFoldDB" id="A0A8J2ZDX6"/>
<gene>
    <name evidence="1" type="ORF">GCM10010964_37040</name>
</gene>
<sequence>MDPSVLAWALAQPAGSRAAALAAAYTGGTTRVSFEGRTVEYRSLDELGRALAMLRGAENSAARRPSVTLASFSRERTG</sequence>
<dbReference type="NCBIfam" id="NF047331">
    <property type="entry name" value="phage_HTJ"/>
    <property type="match status" value="1"/>
</dbReference>
<accession>A0A8J2ZDX6</accession>
<name>A0A8J2ZDX6_9PROT</name>
<evidence type="ECO:0000313" key="1">
    <source>
        <dbReference type="EMBL" id="GGG46282.1"/>
    </source>
</evidence>
<proteinExistence type="predicted"/>